<protein>
    <recommendedName>
        <fullName evidence="8 9">Ribulokinase</fullName>
        <ecNumber evidence="8 9">2.7.1.16</ecNumber>
    </recommendedName>
</protein>
<evidence type="ECO:0000256" key="11">
    <source>
        <dbReference type="SAM" id="MobiDB-lite"/>
    </source>
</evidence>
<feature type="domain" description="Carbohydrate kinase FGGY C-terminal" evidence="13">
    <location>
        <begin position="290"/>
        <end position="492"/>
    </location>
</feature>
<dbReference type="Gene3D" id="3.30.420.40">
    <property type="match status" value="1"/>
</dbReference>
<evidence type="ECO:0000313" key="15">
    <source>
        <dbReference type="Proteomes" id="UP000251123"/>
    </source>
</evidence>
<dbReference type="NCBIfam" id="TIGR01234">
    <property type="entry name" value="L-ribulokinase"/>
    <property type="match status" value="1"/>
</dbReference>
<dbReference type="InterPro" id="IPR018485">
    <property type="entry name" value="FGGY_C"/>
</dbReference>
<sequence length="726" mass="80040">MAIAIGLDFGSDSVRALAVECASGAELATSVEWYPRWREGQYCDGANNRFRHHPRDYIESMEAALKSVLASLSAEQRADVVGIGVDSTGSTPAPVDAEGNVLALREEFADNPNAMFVLWKDHTAVEEAEAITRLCHQPGKEDYSRYIGGIYSSEWFWAKILHVTREDSAVAHAAASWVELCDWVPALLSGTTRPQDLRRGRCSAGHKSLWHESWGGLPPASFFDELDPIINQHLAWPLFTDTWTADVPVGTLSAEWAQRLGLSQSVAISGGAFDCHMGAVGAGAQPNALVKVIGTSTCDILIADKESVGERTVKGICGQVDGSVVPHFIGMEAGQSAFGDIYAWFGRILGWPLEQLAQQQPALREQIKASQKQLLPALTEAWANNPSLEHLPVVLDWFNGRRTPNANQRLKGVITDLNLATDAPGAVRRSDRRHRLGARAIMECFTEQGIPVNNVMALGGIARKNQVIMQACCDVLNRPLQIVASDQCCALGRLSSPPSPPASMTIFLPPNSGWQARWKLPCSRVRRRHSVSNNSISATSSGRSARNNTISLRLQRRKKPRNLRQRSPIKDTKMTIFDNYEVWFVIGSQHLYGPEALRQVTKHAEHVVNSLNAEAKLPCKLVLKPLGTTPDEITHICRDANYDDKCAGLVVWLHTFSPAKMWINGLTILNKPAAAVPYSVQRRAAVGQHRYGLYEPEPDRARRPRVRLHRRPYAPTAQRGHRPLAG</sequence>
<keyword evidence="6" id="KW-0413">Isomerase</keyword>
<dbReference type="CDD" id="cd07781">
    <property type="entry name" value="ASKHA_NBD_FGGY_L-RBK"/>
    <property type="match status" value="1"/>
</dbReference>
<comment type="pathway">
    <text evidence="8 10">Carbohydrate degradation; L-arabinose degradation via L-ribulose; D-xylulose 5-phosphate from L-arabinose (bacterial route): step 2/3.</text>
</comment>
<organism evidence="14 15">
    <name type="scientific">Klebsiella pneumoniae</name>
    <dbReference type="NCBI Taxonomy" id="573"/>
    <lineage>
        <taxon>Bacteria</taxon>
        <taxon>Pseudomonadati</taxon>
        <taxon>Pseudomonadota</taxon>
        <taxon>Gammaproteobacteria</taxon>
        <taxon>Enterobacterales</taxon>
        <taxon>Enterobacteriaceae</taxon>
        <taxon>Klebsiella/Raoultella group</taxon>
        <taxon>Klebsiella</taxon>
        <taxon>Klebsiella pneumoniae complex</taxon>
    </lineage>
</organism>
<accession>A0A2X3DEI5</accession>
<dbReference type="InterPro" id="IPR038583">
    <property type="entry name" value="AraA_N_sf"/>
</dbReference>
<feature type="compositionally biased region" description="Basic residues" evidence="11">
    <location>
        <begin position="702"/>
        <end position="712"/>
    </location>
</feature>
<dbReference type="Gene3D" id="3.40.50.10940">
    <property type="match status" value="1"/>
</dbReference>
<feature type="region of interest" description="Disordered" evidence="11">
    <location>
        <begin position="531"/>
        <end position="566"/>
    </location>
</feature>
<dbReference type="Pfam" id="PF02782">
    <property type="entry name" value="FGGY_C"/>
    <property type="match status" value="1"/>
</dbReference>
<dbReference type="SUPFAM" id="SSF53067">
    <property type="entry name" value="Actin-like ATPase domain"/>
    <property type="match status" value="2"/>
</dbReference>
<dbReference type="InterPro" id="IPR055389">
    <property type="entry name" value="AraA_N"/>
</dbReference>
<evidence type="ECO:0000256" key="4">
    <source>
        <dbReference type="ARBA" id="ARBA00022840"/>
    </source>
</evidence>
<dbReference type="GO" id="GO:0019569">
    <property type="term" value="P:L-arabinose catabolic process to D-xylulose 5-phosphate"/>
    <property type="evidence" value="ECO:0007669"/>
    <property type="project" value="UniProtKB-UniRule"/>
</dbReference>
<dbReference type="UniPathway" id="UPA00145">
    <property type="reaction ID" value="UER00566"/>
</dbReference>
<dbReference type="EC" id="2.7.1.16" evidence="8 9"/>
<evidence type="ECO:0000259" key="13">
    <source>
        <dbReference type="Pfam" id="PF02782"/>
    </source>
</evidence>
<feature type="domain" description="L-arabinose isomerase N-terminal" evidence="12">
    <location>
        <begin position="580"/>
        <end position="674"/>
    </location>
</feature>
<name>A0A2X3DEI5_KLEPN</name>
<dbReference type="SUPFAM" id="SSF53743">
    <property type="entry name" value="FucI/AraA N-terminal and middle domains"/>
    <property type="match status" value="1"/>
</dbReference>
<dbReference type="HAMAP" id="MF_00520">
    <property type="entry name" value="Ribulokinase"/>
    <property type="match status" value="1"/>
</dbReference>
<keyword evidence="7 8" id="KW-0119">Carbohydrate metabolism</keyword>
<comment type="similarity">
    <text evidence="8 10">Belongs to the ribulokinase family.</text>
</comment>
<evidence type="ECO:0000256" key="5">
    <source>
        <dbReference type="ARBA" id="ARBA00022935"/>
    </source>
</evidence>
<dbReference type="EMBL" id="UASN01000022">
    <property type="protein sequence ID" value="SQC19205.1"/>
    <property type="molecule type" value="Genomic_DNA"/>
</dbReference>
<keyword evidence="4 8" id="KW-0067">ATP-binding</keyword>
<keyword evidence="2 8" id="KW-0547">Nucleotide-binding</keyword>
<dbReference type="Pfam" id="PF02610">
    <property type="entry name" value="AraA_N"/>
    <property type="match status" value="1"/>
</dbReference>
<dbReference type="NCBIfam" id="NF003154">
    <property type="entry name" value="PRK04123.1"/>
    <property type="match status" value="1"/>
</dbReference>
<feature type="compositionally biased region" description="Low complexity" evidence="11">
    <location>
        <begin position="531"/>
        <end position="546"/>
    </location>
</feature>
<dbReference type="PANTHER" id="PTHR43435:SF4">
    <property type="entry name" value="FGGY CARBOHYDRATE KINASE DOMAIN-CONTAINING PROTEIN"/>
    <property type="match status" value="1"/>
</dbReference>
<feature type="region of interest" description="Disordered" evidence="11">
    <location>
        <begin position="694"/>
        <end position="726"/>
    </location>
</feature>
<evidence type="ECO:0000313" key="14">
    <source>
        <dbReference type="EMBL" id="SQC19205.1"/>
    </source>
</evidence>
<evidence type="ECO:0000256" key="3">
    <source>
        <dbReference type="ARBA" id="ARBA00022777"/>
    </source>
</evidence>
<dbReference type="InterPro" id="IPR043129">
    <property type="entry name" value="ATPase_NBD"/>
</dbReference>
<evidence type="ECO:0000256" key="9">
    <source>
        <dbReference type="NCBIfam" id="TIGR01234"/>
    </source>
</evidence>
<dbReference type="GO" id="GO:0008741">
    <property type="term" value="F:ribulokinase activity"/>
    <property type="evidence" value="ECO:0007669"/>
    <property type="project" value="UniProtKB-UniRule"/>
</dbReference>
<dbReference type="Proteomes" id="UP000251123">
    <property type="component" value="Unassembled WGS sequence"/>
</dbReference>
<dbReference type="AlphaFoldDB" id="A0A2X3DEI5"/>
<dbReference type="InterPro" id="IPR009015">
    <property type="entry name" value="Fucose_isomerase_N/cen_sf"/>
</dbReference>
<evidence type="ECO:0000256" key="10">
    <source>
        <dbReference type="RuleBase" id="RU003455"/>
    </source>
</evidence>
<evidence type="ECO:0000259" key="12">
    <source>
        <dbReference type="Pfam" id="PF02610"/>
    </source>
</evidence>
<evidence type="ECO:0000256" key="2">
    <source>
        <dbReference type="ARBA" id="ARBA00022741"/>
    </source>
</evidence>
<feature type="compositionally biased region" description="Basic residues" evidence="11">
    <location>
        <begin position="554"/>
        <end position="564"/>
    </location>
</feature>
<keyword evidence="3 8" id="KW-0418">Kinase</keyword>
<dbReference type="PANTHER" id="PTHR43435">
    <property type="entry name" value="RIBULOKINASE"/>
    <property type="match status" value="1"/>
</dbReference>
<evidence type="ECO:0000256" key="7">
    <source>
        <dbReference type="ARBA" id="ARBA00023277"/>
    </source>
</evidence>
<dbReference type="GO" id="GO:0019150">
    <property type="term" value="F:D-ribulokinase activity"/>
    <property type="evidence" value="ECO:0007669"/>
    <property type="project" value="TreeGrafter"/>
</dbReference>
<comment type="catalytic activity">
    <reaction evidence="8 10">
        <text>L-ribulose + ATP = L-ribulose 5-phosphate + ADP + H(+)</text>
        <dbReference type="Rhea" id="RHEA:22072"/>
        <dbReference type="ChEBI" id="CHEBI:15378"/>
        <dbReference type="ChEBI" id="CHEBI:16880"/>
        <dbReference type="ChEBI" id="CHEBI:30616"/>
        <dbReference type="ChEBI" id="CHEBI:58226"/>
        <dbReference type="ChEBI" id="CHEBI:456216"/>
        <dbReference type="EC" id="2.7.1.16"/>
    </reaction>
</comment>
<evidence type="ECO:0000256" key="1">
    <source>
        <dbReference type="ARBA" id="ARBA00022679"/>
    </source>
</evidence>
<evidence type="ECO:0000256" key="8">
    <source>
        <dbReference type="HAMAP-Rule" id="MF_00520"/>
    </source>
</evidence>
<keyword evidence="1 8" id="KW-0808">Transferase</keyword>
<evidence type="ECO:0000256" key="6">
    <source>
        <dbReference type="ARBA" id="ARBA00023235"/>
    </source>
</evidence>
<keyword evidence="5 8" id="KW-0054">Arabinose catabolism</keyword>
<dbReference type="GO" id="GO:0005737">
    <property type="term" value="C:cytoplasm"/>
    <property type="evidence" value="ECO:0007669"/>
    <property type="project" value="InterPro"/>
</dbReference>
<dbReference type="GO" id="GO:0005524">
    <property type="term" value="F:ATP binding"/>
    <property type="evidence" value="ECO:0007669"/>
    <property type="project" value="UniProtKB-UniRule"/>
</dbReference>
<reference evidence="14 15" key="1">
    <citation type="submission" date="2018-06" db="EMBL/GenBank/DDBJ databases">
        <authorList>
            <consortium name="Pathogen Informatics"/>
            <person name="Doyle S."/>
        </authorList>
    </citation>
    <scope>NUCLEOTIDE SEQUENCE [LARGE SCALE GENOMIC DNA]</scope>
    <source>
        <strain evidence="14 15">NCTC9601</strain>
    </source>
</reference>
<dbReference type="InterPro" id="IPR005929">
    <property type="entry name" value="Ribulokinase"/>
</dbReference>
<gene>
    <name evidence="14" type="primary">araB_2</name>
    <name evidence="8" type="synonym">araB</name>
    <name evidence="14" type="ORF">NCTC9601_05852</name>
</gene>
<dbReference type="Gene3D" id="1.20.58.2240">
    <property type="match status" value="1"/>
</dbReference>
<dbReference type="GO" id="GO:0016861">
    <property type="term" value="F:intramolecular oxidoreductase activity, interconverting aldoses and ketoses"/>
    <property type="evidence" value="ECO:0007669"/>
    <property type="project" value="InterPro"/>
</dbReference>
<comment type="catalytic activity">
    <reaction evidence="8">
        <text>D-ribulose + ATP = D-ribulose 5-phosphate + ADP + H(+)</text>
        <dbReference type="Rhea" id="RHEA:17601"/>
        <dbReference type="ChEBI" id="CHEBI:15378"/>
        <dbReference type="ChEBI" id="CHEBI:17173"/>
        <dbReference type="ChEBI" id="CHEBI:30616"/>
        <dbReference type="ChEBI" id="CHEBI:58121"/>
        <dbReference type="ChEBI" id="CHEBI:456216"/>
        <dbReference type="EC" id="2.7.1.16"/>
    </reaction>
</comment>
<proteinExistence type="inferred from homology"/>